<feature type="transmembrane region" description="Helical" evidence="8">
    <location>
        <begin position="9"/>
        <end position="29"/>
    </location>
</feature>
<dbReference type="NCBIfam" id="TIGR01726">
    <property type="entry name" value="HEQRo_perm_3TM"/>
    <property type="match status" value="1"/>
</dbReference>
<gene>
    <name evidence="10" type="ORF">BJ993_004085</name>
    <name evidence="11" type="ORF">CFH99_11015</name>
</gene>
<evidence type="ECO:0000256" key="5">
    <source>
        <dbReference type="ARBA" id="ARBA00022970"/>
    </source>
</evidence>
<dbReference type="GO" id="GO:0043190">
    <property type="term" value="C:ATP-binding cassette (ABC) transporter complex"/>
    <property type="evidence" value="ECO:0007669"/>
    <property type="project" value="InterPro"/>
</dbReference>
<keyword evidence="4 8" id="KW-0812">Transmembrane</keyword>
<evidence type="ECO:0000256" key="3">
    <source>
        <dbReference type="ARBA" id="ARBA00022475"/>
    </source>
</evidence>
<reference evidence="11 13" key="1">
    <citation type="submission" date="2017-06" db="EMBL/GenBank/DDBJ databases">
        <title>Complete Genome Sequence of the Soil Carbazole-Degrading Bacterium Nocardioides aromaticivorans IC177.</title>
        <authorList>
            <person name="Vejarano F."/>
            <person name="Suzuki-Minakuchi C."/>
            <person name="Ohtsubo Y."/>
            <person name="Tsuda M."/>
            <person name="Okada K."/>
            <person name="Nojiri H."/>
        </authorList>
    </citation>
    <scope>NUCLEOTIDE SEQUENCE [LARGE SCALE GENOMIC DNA]</scope>
    <source>
        <strain evidence="11 13">IC177</strain>
    </source>
</reference>
<dbReference type="PROSITE" id="PS50928">
    <property type="entry name" value="ABC_TM1"/>
    <property type="match status" value="1"/>
</dbReference>
<evidence type="ECO:0000313" key="12">
    <source>
        <dbReference type="Proteomes" id="UP000562045"/>
    </source>
</evidence>
<evidence type="ECO:0000256" key="4">
    <source>
        <dbReference type="ARBA" id="ARBA00022692"/>
    </source>
</evidence>
<keyword evidence="3" id="KW-1003">Cell membrane</keyword>
<keyword evidence="6 8" id="KW-1133">Transmembrane helix</keyword>
<evidence type="ECO:0000256" key="8">
    <source>
        <dbReference type="RuleBase" id="RU363032"/>
    </source>
</evidence>
<reference evidence="10 12" key="2">
    <citation type="submission" date="2020-07" db="EMBL/GenBank/DDBJ databases">
        <title>Sequencing the genomes of 1000 actinobacteria strains.</title>
        <authorList>
            <person name="Klenk H.-P."/>
        </authorList>
    </citation>
    <scope>NUCLEOTIDE SEQUENCE [LARGE SCALE GENOMIC DNA]</scope>
    <source>
        <strain evidence="10 12">DSM 15131</strain>
    </source>
</reference>
<evidence type="ECO:0000256" key="2">
    <source>
        <dbReference type="ARBA" id="ARBA00022448"/>
    </source>
</evidence>
<dbReference type="AlphaFoldDB" id="A0A7Y9ZN55"/>
<dbReference type="PANTHER" id="PTHR30614:SF0">
    <property type="entry name" value="L-CYSTINE TRANSPORT SYSTEM PERMEASE PROTEIN TCYL"/>
    <property type="match status" value="1"/>
</dbReference>
<organism evidence="10 12">
    <name type="scientific">Nocardioides aromaticivorans</name>
    <dbReference type="NCBI Taxonomy" id="200618"/>
    <lineage>
        <taxon>Bacteria</taxon>
        <taxon>Bacillati</taxon>
        <taxon>Actinomycetota</taxon>
        <taxon>Actinomycetes</taxon>
        <taxon>Propionibacteriales</taxon>
        <taxon>Nocardioidaceae</taxon>
        <taxon>Nocardioides</taxon>
    </lineage>
</organism>
<feature type="transmembrane region" description="Helical" evidence="8">
    <location>
        <begin position="130"/>
        <end position="147"/>
    </location>
</feature>
<evidence type="ECO:0000313" key="11">
    <source>
        <dbReference type="EMBL" id="QSR26157.1"/>
    </source>
</evidence>
<evidence type="ECO:0000256" key="1">
    <source>
        <dbReference type="ARBA" id="ARBA00004651"/>
    </source>
</evidence>
<keyword evidence="5" id="KW-0029">Amino-acid transport</keyword>
<dbReference type="GO" id="GO:0006865">
    <property type="term" value="P:amino acid transport"/>
    <property type="evidence" value="ECO:0007669"/>
    <property type="project" value="UniProtKB-KW"/>
</dbReference>
<feature type="transmembrane region" description="Helical" evidence="8">
    <location>
        <begin position="65"/>
        <end position="83"/>
    </location>
</feature>
<dbReference type="SUPFAM" id="SSF161098">
    <property type="entry name" value="MetI-like"/>
    <property type="match status" value="1"/>
</dbReference>
<evidence type="ECO:0000259" key="9">
    <source>
        <dbReference type="PROSITE" id="PS50928"/>
    </source>
</evidence>
<protein>
    <submittedName>
        <fullName evidence="11">Amino acid ABC transporter permease</fullName>
    </submittedName>
    <submittedName>
        <fullName evidence="10">Polar amino acid transport system permease protein</fullName>
    </submittedName>
</protein>
<dbReference type="Gene3D" id="1.10.3720.10">
    <property type="entry name" value="MetI-like"/>
    <property type="match status" value="1"/>
</dbReference>
<feature type="transmembrane region" description="Helical" evidence="8">
    <location>
        <begin position="238"/>
        <end position="258"/>
    </location>
</feature>
<evidence type="ECO:0000313" key="13">
    <source>
        <dbReference type="Proteomes" id="UP000662818"/>
    </source>
</evidence>
<dbReference type="Proteomes" id="UP000562045">
    <property type="component" value="Unassembled WGS sequence"/>
</dbReference>
<feature type="transmembrane region" description="Helical" evidence="8">
    <location>
        <begin position="104"/>
        <end position="124"/>
    </location>
</feature>
<keyword evidence="2 8" id="KW-0813">Transport</keyword>
<dbReference type="EMBL" id="JACBZM010000001">
    <property type="protein sequence ID" value="NYI47005.1"/>
    <property type="molecule type" value="Genomic_DNA"/>
</dbReference>
<dbReference type="GO" id="GO:0022857">
    <property type="term" value="F:transmembrane transporter activity"/>
    <property type="evidence" value="ECO:0007669"/>
    <property type="project" value="InterPro"/>
</dbReference>
<evidence type="ECO:0000313" key="10">
    <source>
        <dbReference type="EMBL" id="NYI47005.1"/>
    </source>
</evidence>
<dbReference type="CDD" id="cd06261">
    <property type="entry name" value="TM_PBP2"/>
    <property type="match status" value="1"/>
</dbReference>
<keyword evidence="7 8" id="KW-0472">Membrane</keyword>
<proteinExistence type="inferred from homology"/>
<evidence type="ECO:0000256" key="7">
    <source>
        <dbReference type="ARBA" id="ARBA00023136"/>
    </source>
</evidence>
<accession>A0A7Y9ZN55</accession>
<sequence>MKRSTKRRLVVWGVNLSVLAVVVALLLLIDWPNFRANFWNPGGVSGDQSNWGDLITIGAVNTVKYTAIAFAGGLAFAVVLSLMRLSPIATLRWLATAYVEFFRGLPALLVIIFMGFGLPIAIGWSPPGGVVGAGLLALIMVASAYMAETLRAGIQAVPKGQTEAARSLGMGTMSTTFRVVLPQAFRIVIPPLTNEFVLLIKDTALLSVIGSTIDGRELTTVARDFTSSGGSAQTATSLIQAALLYLVITIPLTQLVAWQERRQRKATR</sequence>
<feature type="transmembrane region" description="Helical" evidence="8">
    <location>
        <begin position="168"/>
        <end position="189"/>
    </location>
</feature>
<comment type="subcellular location">
    <subcellularLocation>
        <location evidence="1 8">Cell membrane</location>
        <topology evidence="1 8">Multi-pass membrane protein</topology>
    </subcellularLocation>
</comment>
<dbReference type="RefSeq" id="WP_036542490.1">
    <property type="nucleotide sequence ID" value="NZ_CP022295.1"/>
</dbReference>
<feature type="domain" description="ABC transmembrane type-1" evidence="9">
    <location>
        <begin position="59"/>
        <end position="256"/>
    </location>
</feature>
<dbReference type="Pfam" id="PF00528">
    <property type="entry name" value="BPD_transp_1"/>
    <property type="match status" value="1"/>
</dbReference>
<evidence type="ECO:0000256" key="6">
    <source>
        <dbReference type="ARBA" id="ARBA00022989"/>
    </source>
</evidence>
<dbReference type="InterPro" id="IPR000515">
    <property type="entry name" value="MetI-like"/>
</dbReference>
<dbReference type="InterPro" id="IPR010065">
    <property type="entry name" value="AA_ABC_transptr_permease_3TM"/>
</dbReference>
<comment type="similarity">
    <text evidence="8">Belongs to the binding-protein-dependent transport system permease family.</text>
</comment>
<keyword evidence="13" id="KW-1185">Reference proteome</keyword>
<dbReference type="Proteomes" id="UP000662818">
    <property type="component" value="Chromosome"/>
</dbReference>
<dbReference type="InterPro" id="IPR043429">
    <property type="entry name" value="ArtM/GltK/GlnP/TcyL/YhdX-like"/>
</dbReference>
<name>A0A7Y9ZN55_9ACTN</name>
<dbReference type="InterPro" id="IPR035906">
    <property type="entry name" value="MetI-like_sf"/>
</dbReference>
<dbReference type="EMBL" id="CP022295">
    <property type="protein sequence ID" value="QSR26157.1"/>
    <property type="molecule type" value="Genomic_DNA"/>
</dbReference>
<dbReference type="PANTHER" id="PTHR30614">
    <property type="entry name" value="MEMBRANE COMPONENT OF AMINO ACID ABC TRANSPORTER"/>
    <property type="match status" value="1"/>
</dbReference>